<sequence length="73" mass="7845">MSSPEENTKAIQALLEGNGAIMSRDQISETLVFLVKWIDGITGEAGQATVPECELRASCSTQLDQYLLSEGKA</sequence>
<name>A0A0J9VV30_FUSO4</name>
<dbReference type="Proteomes" id="UP000009097">
    <property type="component" value="Unassembled WGS sequence"/>
</dbReference>
<evidence type="ECO:0000313" key="1">
    <source>
        <dbReference type="EMBL" id="KNB14673.1"/>
    </source>
</evidence>
<protein>
    <submittedName>
        <fullName evidence="1">Uncharacterized protein</fullName>
    </submittedName>
</protein>
<dbReference type="EMBL" id="DS231714">
    <property type="protein sequence ID" value="KNB14673.1"/>
    <property type="molecule type" value="Genomic_DNA"/>
</dbReference>
<dbReference type="VEuPathDB" id="FungiDB:FOXG_21170"/>
<organism evidence="1 2">
    <name type="scientific">Fusarium oxysporum f. sp. lycopersici (strain 4287 / CBS 123668 / FGSC 9935 / NRRL 34936)</name>
    <name type="common">Fusarium vascular wilt of tomato</name>
    <dbReference type="NCBI Taxonomy" id="426428"/>
    <lineage>
        <taxon>Eukaryota</taxon>
        <taxon>Fungi</taxon>
        <taxon>Dikarya</taxon>
        <taxon>Ascomycota</taxon>
        <taxon>Pezizomycotina</taxon>
        <taxon>Sordariomycetes</taxon>
        <taxon>Hypocreomycetidae</taxon>
        <taxon>Hypocreales</taxon>
        <taxon>Nectriaceae</taxon>
        <taxon>Fusarium</taxon>
        <taxon>Fusarium oxysporum species complex</taxon>
    </lineage>
</organism>
<dbReference type="RefSeq" id="XP_018252718.1">
    <property type="nucleotide sequence ID" value="XM_018401498.1"/>
</dbReference>
<dbReference type="AlphaFoldDB" id="A0A0J9VV30"/>
<proteinExistence type="predicted"/>
<dbReference type="OrthoDB" id="5088332at2759"/>
<dbReference type="GeneID" id="28961876"/>
<reference evidence="1" key="1">
    <citation type="submission" date="2007-04" db="EMBL/GenBank/DDBJ databases">
        <authorList>
            <consortium name="The Broad Institute Genome Sequencing Platform"/>
            <person name="Birren B."/>
            <person name="Lander E."/>
            <person name="Galagan J."/>
            <person name="Nusbaum C."/>
            <person name="Devon K."/>
            <person name="Ma L.-J."/>
            <person name="Jaffe D."/>
            <person name="Butler J."/>
            <person name="Alvarez P."/>
            <person name="Gnerre S."/>
            <person name="Grabherr M."/>
            <person name="Kleber M."/>
            <person name="Mauceli E."/>
            <person name="Brockman W."/>
            <person name="MacCallum I.A."/>
            <person name="Young S."/>
            <person name="LaButti K."/>
            <person name="DeCaprio D."/>
            <person name="Crawford M."/>
            <person name="Koehrsen M."/>
            <person name="Engels R."/>
            <person name="Montgomery P."/>
            <person name="Pearson M."/>
            <person name="Howarth C."/>
            <person name="Larson L."/>
            <person name="White J."/>
            <person name="O'Leary S."/>
            <person name="Kodira C."/>
            <person name="Zeng Q."/>
            <person name="Yandava C."/>
            <person name="Alvarado L."/>
            <person name="Kistler C."/>
            <person name="Shim W.-B."/>
            <person name="Kang S."/>
            <person name="Woloshuk C."/>
        </authorList>
    </citation>
    <scope>NUCLEOTIDE SEQUENCE</scope>
    <source>
        <strain evidence="1">4287</strain>
    </source>
</reference>
<gene>
    <name evidence="1" type="ORF">FOXG_21170</name>
</gene>
<reference evidence="1" key="2">
    <citation type="journal article" date="2010" name="Nature">
        <title>Comparative genomics reveals mobile pathogenicity chromosomes in Fusarium.</title>
        <authorList>
            <person name="Ma L.J."/>
            <person name="van der Does H.C."/>
            <person name="Borkovich K.A."/>
            <person name="Coleman J.J."/>
            <person name="Daboussi M.J."/>
            <person name="Di Pietro A."/>
            <person name="Dufresne M."/>
            <person name="Freitag M."/>
            <person name="Grabherr M."/>
            <person name="Henrissat B."/>
            <person name="Houterman P.M."/>
            <person name="Kang S."/>
            <person name="Shim W.B."/>
            <person name="Woloshuk C."/>
            <person name="Xie X."/>
            <person name="Xu J.R."/>
            <person name="Antoniw J."/>
            <person name="Baker S.E."/>
            <person name="Bluhm B.H."/>
            <person name="Breakspear A."/>
            <person name="Brown D.W."/>
            <person name="Butchko R.A."/>
            <person name="Chapman S."/>
            <person name="Coulson R."/>
            <person name="Coutinho P.M."/>
            <person name="Danchin E.G."/>
            <person name="Diener A."/>
            <person name="Gale L.R."/>
            <person name="Gardiner D.M."/>
            <person name="Goff S."/>
            <person name="Hammond-Kosack K.E."/>
            <person name="Hilburn K."/>
            <person name="Hua-Van A."/>
            <person name="Jonkers W."/>
            <person name="Kazan K."/>
            <person name="Kodira C.D."/>
            <person name="Koehrsen M."/>
            <person name="Kumar L."/>
            <person name="Lee Y.H."/>
            <person name="Li L."/>
            <person name="Manners J.M."/>
            <person name="Miranda-Saavedra D."/>
            <person name="Mukherjee M."/>
            <person name="Park G."/>
            <person name="Park J."/>
            <person name="Park S.Y."/>
            <person name="Proctor R.H."/>
            <person name="Regev A."/>
            <person name="Ruiz-Roldan M.C."/>
            <person name="Sain D."/>
            <person name="Sakthikumar S."/>
            <person name="Sykes S."/>
            <person name="Schwartz D.C."/>
            <person name="Turgeon B.G."/>
            <person name="Wapinski I."/>
            <person name="Yoder O."/>
            <person name="Young S."/>
            <person name="Zeng Q."/>
            <person name="Zhou S."/>
            <person name="Galagan J."/>
            <person name="Cuomo C.A."/>
            <person name="Kistler H.C."/>
            <person name="Rep M."/>
        </authorList>
    </citation>
    <scope>NUCLEOTIDE SEQUENCE [LARGE SCALE GENOMIC DNA]</scope>
    <source>
        <strain evidence="1">4287</strain>
    </source>
</reference>
<evidence type="ECO:0000313" key="2">
    <source>
        <dbReference type="Proteomes" id="UP000009097"/>
    </source>
</evidence>
<accession>A0A0J9VV30</accession>
<dbReference type="KEGG" id="fox:FOXG_21170"/>